<dbReference type="InterPro" id="IPR011611">
    <property type="entry name" value="PfkB_dom"/>
</dbReference>
<accession>G8ZSG0</accession>
<dbReference type="GO" id="GO:0005634">
    <property type="term" value="C:nucleus"/>
    <property type="evidence" value="ECO:0007669"/>
    <property type="project" value="UniProtKB-SubCell"/>
</dbReference>
<dbReference type="KEGG" id="tdl:TDEL_0C05630"/>
<dbReference type="InterPro" id="IPR029056">
    <property type="entry name" value="Ribokinase-like"/>
</dbReference>
<evidence type="ECO:0000256" key="5">
    <source>
        <dbReference type="ARBA" id="ARBA00022840"/>
    </source>
</evidence>
<sequence>MGITVIGSLNYDLVTYTDRLPFAGETFRANSFETHAGGKGLNQTIAIAKLKQAGSDYSVRMVGNVGADSFGHELINLLAANEVEVSTIKTVEDKSTGVATIIVEEMNGGQNRILLSEGANGSTVYNSDELSEIFSKIKEKDIEDDRHFVVFQHEIPDPCSIMKWLKENYPSFEVIFNPSPCKPLAREYWRNVDVLIINEIEALQIAQAIFSKEIYDGYKTLVSENFVEGYRKICQEFQQNLISNINDAAVVVTLGSQGSLYCSKNHKCVGYTPSLKGINVVDTTGAGDTFLGSLVTQLYYNVRLEDAIKFSTKASSLTIQRKGAAESIPTYSEVAKVVRT</sequence>
<dbReference type="Gene3D" id="3.40.1190.20">
    <property type="match status" value="1"/>
</dbReference>
<keyword evidence="2 9" id="KW-0479">Metal-binding</keyword>
<keyword evidence="8 9" id="KW-0119">Carbohydrate metabolism</keyword>
<dbReference type="eggNOG" id="KOG2855">
    <property type="taxonomic scope" value="Eukaryota"/>
</dbReference>
<feature type="binding site" evidence="9">
    <location>
        <position position="318"/>
    </location>
    <ligand>
        <name>K(+)</name>
        <dbReference type="ChEBI" id="CHEBI:29103"/>
    </ligand>
</feature>
<gene>
    <name evidence="11" type="primary">TDEL0C05630</name>
    <name evidence="9" type="synonym">RBK1</name>
    <name evidence="11" type="ORF">TDEL_0C05630</name>
</gene>
<dbReference type="InParanoid" id="G8ZSG0"/>
<reference evidence="11 12" key="1">
    <citation type="journal article" date="2011" name="Proc. Natl. Acad. Sci. U.S.A.">
        <title>Evolutionary erosion of yeast sex chromosomes by mating-type switching accidents.</title>
        <authorList>
            <person name="Gordon J.L."/>
            <person name="Armisen D."/>
            <person name="Proux-Wera E."/>
            <person name="Oheigeartaigh S.S."/>
            <person name="Byrne K.P."/>
            <person name="Wolfe K.H."/>
        </authorList>
    </citation>
    <scope>NUCLEOTIDE SEQUENCE [LARGE SCALE GENOMIC DNA]</scope>
    <source>
        <strain evidence="12">ATCC 10662 / CBS 1146 / NBRC 0425 / NCYC 2629 / NRRL Y-866</strain>
    </source>
</reference>
<dbReference type="GO" id="GO:0005737">
    <property type="term" value="C:cytoplasm"/>
    <property type="evidence" value="ECO:0007669"/>
    <property type="project" value="UniProtKB-SubCell"/>
</dbReference>
<keyword evidence="12" id="KW-1185">Reference proteome</keyword>
<keyword evidence="1 9" id="KW-0808">Transferase</keyword>
<feature type="binding site" evidence="9">
    <location>
        <begin position="38"/>
        <end position="42"/>
    </location>
    <ligand>
        <name>substrate</name>
    </ligand>
</feature>
<comment type="similarity">
    <text evidence="9">Belongs to the carbohydrate kinase PfkB family. Ribokinase subfamily.</text>
</comment>
<dbReference type="InterPro" id="IPR011877">
    <property type="entry name" value="Ribokinase"/>
</dbReference>
<comment type="caution">
    <text evidence="9">Lacks conserved residue(s) required for the propagation of feature annotation.</text>
</comment>
<dbReference type="PANTHER" id="PTHR10584">
    <property type="entry name" value="SUGAR KINASE"/>
    <property type="match status" value="1"/>
</dbReference>
<protein>
    <recommendedName>
        <fullName evidence="9">Ribokinase</fullName>
        <shortName evidence="9">RK</shortName>
        <ecNumber evidence="9">2.7.1.15</ecNumber>
    </recommendedName>
</protein>
<feature type="binding site" evidence="9">
    <location>
        <position position="327"/>
    </location>
    <ligand>
        <name>K(+)</name>
        <dbReference type="ChEBI" id="CHEBI:29103"/>
    </ligand>
</feature>
<comment type="function">
    <text evidence="9">Catalyzes the phosphorylation of ribose at O-5 in a reaction requiring ATP and magnesium. The resulting D-ribose-5-phosphate can then be used either for sythesis of nucleotides, histidine, and tryptophan, or as a component of the pentose phosphate pathway.</text>
</comment>
<evidence type="ECO:0000256" key="4">
    <source>
        <dbReference type="ARBA" id="ARBA00022777"/>
    </source>
</evidence>
<evidence type="ECO:0000259" key="10">
    <source>
        <dbReference type="Pfam" id="PF00294"/>
    </source>
</evidence>
<dbReference type="EC" id="2.7.1.15" evidence="9"/>
<evidence type="ECO:0000256" key="6">
    <source>
        <dbReference type="ARBA" id="ARBA00022842"/>
    </source>
</evidence>
<feature type="binding site" evidence="9">
    <location>
        <position position="284"/>
    </location>
    <ligand>
        <name>K(+)</name>
        <dbReference type="ChEBI" id="CHEBI:29103"/>
    </ligand>
</feature>
<evidence type="ECO:0000256" key="8">
    <source>
        <dbReference type="ARBA" id="ARBA00023277"/>
    </source>
</evidence>
<organism evidence="11 12">
    <name type="scientific">Torulaspora delbrueckii</name>
    <name type="common">Yeast</name>
    <name type="synonym">Candida colliculosa</name>
    <dbReference type="NCBI Taxonomy" id="4950"/>
    <lineage>
        <taxon>Eukaryota</taxon>
        <taxon>Fungi</taxon>
        <taxon>Dikarya</taxon>
        <taxon>Ascomycota</taxon>
        <taxon>Saccharomycotina</taxon>
        <taxon>Saccharomycetes</taxon>
        <taxon>Saccharomycetales</taxon>
        <taxon>Saccharomycetaceae</taxon>
        <taxon>Torulaspora</taxon>
    </lineage>
</organism>
<dbReference type="HAMAP" id="MF_01987">
    <property type="entry name" value="Ribokinase"/>
    <property type="match status" value="1"/>
</dbReference>
<keyword evidence="6 9" id="KW-0460">Magnesium</keyword>
<dbReference type="EMBL" id="HE616744">
    <property type="protein sequence ID" value="CCE91452.1"/>
    <property type="molecule type" value="Genomic_DNA"/>
</dbReference>
<dbReference type="CDD" id="cd01174">
    <property type="entry name" value="ribokinase"/>
    <property type="match status" value="1"/>
</dbReference>
<keyword evidence="7 9" id="KW-0630">Potassium</keyword>
<feature type="binding site" evidence="9">
    <location>
        <position position="288"/>
    </location>
    <ligand>
        <name>substrate</name>
    </ligand>
</feature>
<comment type="subunit">
    <text evidence="9">Homodimer.</text>
</comment>
<evidence type="ECO:0000256" key="3">
    <source>
        <dbReference type="ARBA" id="ARBA00022741"/>
    </source>
</evidence>
<feature type="binding site" evidence="9">
    <location>
        <begin position="287"/>
        <end position="288"/>
    </location>
    <ligand>
        <name>ATP</name>
        <dbReference type="ChEBI" id="CHEBI:30616"/>
    </ligand>
</feature>
<dbReference type="Pfam" id="PF00294">
    <property type="entry name" value="PfkB"/>
    <property type="match status" value="1"/>
</dbReference>
<evidence type="ECO:0000313" key="12">
    <source>
        <dbReference type="Proteomes" id="UP000005627"/>
    </source>
</evidence>
<dbReference type="GO" id="GO:0019303">
    <property type="term" value="P:D-ribose catabolic process"/>
    <property type="evidence" value="ECO:0007669"/>
    <property type="project" value="UniProtKB-UniRule"/>
</dbReference>
<feature type="active site" description="Proton acceptor" evidence="9">
    <location>
        <position position="288"/>
    </location>
</feature>
<dbReference type="SUPFAM" id="SSF53613">
    <property type="entry name" value="Ribokinase-like"/>
    <property type="match status" value="1"/>
</dbReference>
<comment type="cofactor">
    <cofactor evidence="9">
        <name>Mg(2+)</name>
        <dbReference type="ChEBI" id="CHEBI:18420"/>
    </cofactor>
    <text evidence="9">Requires a divalent cation, most likely magnesium in vivo, as an electrophilic catalyst to aid phosphoryl group transfer. It is the chelate of the metal and the nucleotide that is the actual substrate.</text>
</comment>
<dbReference type="HOGENOM" id="CLU_027634_2_0_1"/>
<feature type="binding site" evidence="9">
    <location>
        <position position="282"/>
    </location>
    <ligand>
        <name>K(+)</name>
        <dbReference type="ChEBI" id="CHEBI:29103"/>
    </ligand>
</feature>
<comment type="catalytic activity">
    <reaction evidence="9">
        <text>D-ribose + ATP = D-ribose 5-phosphate + ADP + H(+)</text>
        <dbReference type="Rhea" id="RHEA:13697"/>
        <dbReference type="ChEBI" id="CHEBI:15378"/>
        <dbReference type="ChEBI" id="CHEBI:30616"/>
        <dbReference type="ChEBI" id="CHEBI:47013"/>
        <dbReference type="ChEBI" id="CHEBI:78346"/>
        <dbReference type="ChEBI" id="CHEBI:456216"/>
        <dbReference type="EC" id="2.7.1.15"/>
    </reaction>
</comment>
<keyword evidence="5 9" id="KW-0067">ATP-binding</keyword>
<feature type="binding site" evidence="9">
    <location>
        <position position="154"/>
    </location>
    <ligand>
        <name>substrate</name>
    </ligand>
</feature>
<dbReference type="PRINTS" id="PR00990">
    <property type="entry name" value="RIBOKINASE"/>
</dbReference>
<evidence type="ECO:0000256" key="2">
    <source>
        <dbReference type="ARBA" id="ARBA00022723"/>
    </source>
</evidence>
<keyword evidence="3 9" id="KW-0547">Nucleotide-binding</keyword>
<comment type="activity regulation">
    <text evidence="9">Activated by a monovalent cation that binds near, but not in, the active site. The most likely occupant of the site in vivo is potassium. Ion binding induces a conformational change that may alter substrate affinity.</text>
</comment>
<evidence type="ECO:0000256" key="9">
    <source>
        <dbReference type="HAMAP-Rule" id="MF_03215"/>
    </source>
</evidence>
<dbReference type="FunCoup" id="G8ZSG0">
    <property type="interactions" value="1139"/>
</dbReference>
<comment type="subcellular location">
    <subcellularLocation>
        <location evidence="9">Cytoplasm</location>
    </subcellularLocation>
    <subcellularLocation>
        <location evidence="9">Nucleus</location>
    </subcellularLocation>
</comment>
<feature type="binding site" evidence="9">
    <location>
        <position position="198"/>
    </location>
    <ligand>
        <name>ATP</name>
        <dbReference type="ChEBI" id="CHEBI:30616"/>
    </ligand>
</feature>
<proteinExistence type="inferred from homology"/>
<dbReference type="Proteomes" id="UP000005627">
    <property type="component" value="Chromosome 3"/>
</dbReference>
<name>G8ZSG0_TORDE</name>
<dbReference type="OrthoDB" id="415590at2759"/>
<keyword evidence="4 9" id="KW-0418">Kinase</keyword>
<dbReference type="GO" id="GO:0005524">
    <property type="term" value="F:ATP binding"/>
    <property type="evidence" value="ECO:0007669"/>
    <property type="project" value="UniProtKB-UniRule"/>
</dbReference>
<comment type="pathway">
    <text evidence="9">Carbohydrate metabolism; D-ribose degradation; D-ribose 5-phosphate from beta-D-ribopyranose: step 2/2.</text>
</comment>
<dbReference type="GO" id="GO:0004747">
    <property type="term" value="F:ribokinase activity"/>
    <property type="evidence" value="ECO:0007669"/>
    <property type="project" value="UniProtKB-UniRule"/>
</dbReference>
<dbReference type="UniPathway" id="UPA00916">
    <property type="reaction ID" value="UER00889"/>
</dbReference>
<feature type="binding site" evidence="9">
    <location>
        <begin position="10"/>
        <end position="12"/>
    </location>
    <ligand>
        <name>substrate</name>
    </ligand>
</feature>
<dbReference type="GO" id="GO:0046872">
    <property type="term" value="F:metal ion binding"/>
    <property type="evidence" value="ECO:0007669"/>
    <property type="project" value="UniProtKB-KW"/>
</dbReference>
<evidence type="ECO:0000256" key="1">
    <source>
        <dbReference type="ARBA" id="ARBA00022679"/>
    </source>
</evidence>
<feature type="binding site" evidence="9">
    <location>
        <position position="323"/>
    </location>
    <ligand>
        <name>K(+)</name>
        <dbReference type="ChEBI" id="CHEBI:29103"/>
    </ligand>
</feature>
<feature type="binding site" evidence="9">
    <location>
        <position position="321"/>
    </location>
    <ligand>
        <name>K(+)</name>
        <dbReference type="ChEBI" id="CHEBI:29103"/>
    </ligand>
</feature>
<dbReference type="GeneID" id="11500787"/>
<dbReference type="STRING" id="1076872.G8ZSG0"/>
<keyword evidence="9" id="KW-0539">Nucleus</keyword>
<dbReference type="AlphaFoldDB" id="G8ZSG0"/>
<keyword evidence="9" id="KW-0963">Cytoplasm</keyword>
<dbReference type="InterPro" id="IPR002139">
    <property type="entry name" value="Ribo/fructo_kinase"/>
</dbReference>
<feature type="domain" description="Carbohydrate kinase PfkB" evidence="10">
    <location>
        <begin position="3"/>
        <end position="330"/>
    </location>
</feature>
<dbReference type="RefSeq" id="XP_003680663.1">
    <property type="nucleotide sequence ID" value="XM_003680615.1"/>
</dbReference>
<evidence type="ECO:0000256" key="7">
    <source>
        <dbReference type="ARBA" id="ARBA00022958"/>
    </source>
</evidence>
<dbReference type="PANTHER" id="PTHR10584:SF166">
    <property type="entry name" value="RIBOKINASE"/>
    <property type="match status" value="1"/>
</dbReference>
<feature type="binding site" evidence="9">
    <location>
        <begin position="253"/>
        <end position="258"/>
    </location>
    <ligand>
        <name>ATP</name>
        <dbReference type="ChEBI" id="CHEBI:30616"/>
    </ligand>
</feature>
<evidence type="ECO:0000313" key="11">
    <source>
        <dbReference type="EMBL" id="CCE91452.1"/>
    </source>
</evidence>